<accession>A0A553SRY0</accession>
<keyword evidence="1" id="KW-0472">Membrane</keyword>
<evidence type="ECO:0000256" key="1">
    <source>
        <dbReference type="SAM" id="Phobius"/>
    </source>
</evidence>
<comment type="caution">
    <text evidence="2">The sequence shown here is derived from an EMBL/GenBank/DDBJ whole genome shotgun (WGS) entry which is preliminary data.</text>
</comment>
<dbReference type="Proteomes" id="UP000319837">
    <property type="component" value="Unassembled WGS sequence"/>
</dbReference>
<protein>
    <submittedName>
        <fullName evidence="2">Uncharacterized protein</fullName>
    </submittedName>
</protein>
<evidence type="ECO:0000313" key="3">
    <source>
        <dbReference type="Proteomes" id="UP000319837"/>
    </source>
</evidence>
<name>A0A553SRY0_NIACI</name>
<keyword evidence="1" id="KW-1133">Transmembrane helix</keyword>
<feature type="transmembrane region" description="Helical" evidence="1">
    <location>
        <begin position="60"/>
        <end position="81"/>
    </location>
</feature>
<reference evidence="3" key="1">
    <citation type="submission" date="2018-10" db="EMBL/GenBank/DDBJ databases">
        <title>FDA dAtabase for Regulatory Grade micrObial Sequences (FDA-ARGOS): Supporting development and validation of Infectious Disease Dx tests.</title>
        <authorList>
            <person name="Minogue T."/>
            <person name="Wolcott M."/>
            <person name="Wasieloski L."/>
            <person name="Aguilar W."/>
            <person name="Moore D."/>
            <person name="Tallon L."/>
            <person name="Sadzewicz L."/>
            <person name="Sengamalay N."/>
            <person name="Ott S."/>
            <person name="Godinez A."/>
            <person name="Nagaraj S."/>
            <person name="Vavikolanu K."/>
            <person name="Vyas G."/>
            <person name="Nadendla S."/>
            <person name="George J."/>
            <person name="Sichtig H."/>
        </authorList>
    </citation>
    <scope>NUCLEOTIDE SEQUENCE [LARGE SCALE GENOMIC DNA]</scope>
    <source>
        <strain evidence="3">FDAARGOS_343</strain>
    </source>
</reference>
<dbReference type="EMBL" id="RIBP01000001">
    <property type="protein sequence ID" value="TRZ39744.1"/>
    <property type="molecule type" value="Genomic_DNA"/>
</dbReference>
<organism evidence="2 3">
    <name type="scientific">Niallia circulans</name>
    <name type="common">Bacillus circulans</name>
    <dbReference type="NCBI Taxonomy" id="1397"/>
    <lineage>
        <taxon>Bacteria</taxon>
        <taxon>Bacillati</taxon>
        <taxon>Bacillota</taxon>
        <taxon>Bacilli</taxon>
        <taxon>Bacillales</taxon>
        <taxon>Bacillaceae</taxon>
        <taxon>Niallia</taxon>
    </lineage>
</organism>
<evidence type="ECO:0000313" key="2">
    <source>
        <dbReference type="EMBL" id="TRZ39744.1"/>
    </source>
</evidence>
<sequence>MSFVHTMHLLLKQEVLNVGGYILWNTGSEKELLINNVQFMGTRKVLGDRYKSNTSKKNHIIMNFLSTIIVKIIFLSLFTHINSFSAFFTFG</sequence>
<gene>
    <name evidence="2" type="ORF">CEQ21_02010</name>
</gene>
<dbReference type="AlphaFoldDB" id="A0A553SRY0"/>
<proteinExistence type="predicted"/>
<keyword evidence="1" id="KW-0812">Transmembrane</keyword>
<dbReference type="RefSeq" id="WP_185763173.1">
    <property type="nucleotide sequence ID" value="NZ_RIBP01000001.1"/>
</dbReference>